<evidence type="ECO:0000256" key="8">
    <source>
        <dbReference type="ARBA" id="ARBA00023033"/>
    </source>
</evidence>
<dbReference type="InterPro" id="IPR017972">
    <property type="entry name" value="Cyt_P450_CS"/>
</dbReference>
<protein>
    <submittedName>
        <fullName evidence="11">Cytochrome P450</fullName>
    </submittedName>
</protein>
<dbReference type="eggNOG" id="KOG0156">
    <property type="taxonomic scope" value="Eukaryota"/>
</dbReference>
<dbReference type="OrthoDB" id="2789670at2759"/>
<dbReference type="RefSeq" id="XP_007868883.1">
    <property type="nucleotide sequence ID" value="XM_007870692.1"/>
</dbReference>
<reference evidence="11 12" key="1">
    <citation type="journal article" date="2012" name="Science">
        <title>The Paleozoic origin of enzymatic lignin decomposition reconstructed from 31 fungal genomes.</title>
        <authorList>
            <person name="Floudas D."/>
            <person name="Binder M."/>
            <person name="Riley R."/>
            <person name="Barry K."/>
            <person name="Blanchette R.A."/>
            <person name="Henrissat B."/>
            <person name="Martinez A.T."/>
            <person name="Otillar R."/>
            <person name="Spatafora J.W."/>
            <person name="Yadav J.S."/>
            <person name="Aerts A."/>
            <person name="Benoit I."/>
            <person name="Boyd A."/>
            <person name="Carlson A."/>
            <person name="Copeland A."/>
            <person name="Coutinho P.M."/>
            <person name="de Vries R.P."/>
            <person name="Ferreira P."/>
            <person name="Findley K."/>
            <person name="Foster B."/>
            <person name="Gaskell J."/>
            <person name="Glotzer D."/>
            <person name="Gorecki P."/>
            <person name="Heitman J."/>
            <person name="Hesse C."/>
            <person name="Hori C."/>
            <person name="Igarashi K."/>
            <person name="Jurgens J.A."/>
            <person name="Kallen N."/>
            <person name="Kersten P."/>
            <person name="Kohler A."/>
            <person name="Kuees U."/>
            <person name="Kumar T.K.A."/>
            <person name="Kuo A."/>
            <person name="LaButti K."/>
            <person name="Larrondo L.F."/>
            <person name="Lindquist E."/>
            <person name="Ling A."/>
            <person name="Lombard V."/>
            <person name="Lucas S."/>
            <person name="Lundell T."/>
            <person name="Martin R."/>
            <person name="McLaughlin D.J."/>
            <person name="Morgenstern I."/>
            <person name="Morin E."/>
            <person name="Murat C."/>
            <person name="Nagy L.G."/>
            <person name="Nolan M."/>
            <person name="Ohm R.A."/>
            <person name="Patyshakuliyeva A."/>
            <person name="Rokas A."/>
            <person name="Ruiz-Duenas F.J."/>
            <person name="Sabat G."/>
            <person name="Salamov A."/>
            <person name="Samejima M."/>
            <person name="Schmutz J."/>
            <person name="Slot J.C."/>
            <person name="St John F."/>
            <person name="Stenlid J."/>
            <person name="Sun H."/>
            <person name="Sun S."/>
            <person name="Syed K."/>
            <person name="Tsang A."/>
            <person name="Wiebenga A."/>
            <person name="Young D."/>
            <person name="Pisabarro A."/>
            <person name="Eastwood D.C."/>
            <person name="Martin F."/>
            <person name="Cullen D."/>
            <person name="Grigoriev I.V."/>
            <person name="Hibbett D.S."/>
        </authorList>
    </citation>
    <scope>NUCLEOTIDE SEQUENCE [LARGE SCALE GENOMIC DNA]</scope>
    <source>
        <strain evidence="11 12">ATCC 11539</strain>
    </source>
</reference>
<dbReference type="PANTHER" id="PTHR46300:SF7">
    <property type="entry name" value="P450, PUTATIVE (EUROFUNG)-RELATED"/>
    <property type="match status" value="1"/>
</dbReference>
<feature type="binding site" description="axial binding residue" evidence="9">
    <location>
        <position position="436"/>
    </location>
    <ligand>
        <name>heme</name>
        <dbReference type="ChEBI" id="CHEBI:30413"/>
    </ligand>
    <ligandPart>
        <name>Fe</name>
        <dbReference type="ChEBI" id="CHEBI:18248"/>
    </ligandPart>
</feature>
<keyword evidence="7 9" id="KW-0408">Iron</keyword>
<dbReference type="InterPro" id="IPR036396">
    <property type="entry name" value="Cyt_P450_sf"/>
</dbReference>
<keyword evidence="4 9" id="KW-0349">Heme</keyword>
<name>S7PZ73_GLOTA</name>
<evidence type="ECO:0000256" key="2">
    <source>
        <dbReference type="ARBA" id="ARBA00005179"/>
    </source>
</evidence>
<dbReference type="InterPro" id="IPR050364">
    <property type="entry name" value="Cytochrome_P450_fung"/>
</dbReference>
<accession>S7PZ73</accession>
<dbReference type="PRINTS" id="PR00385">
    <property type="entry name" value="P450"/>
</dbReference>
<comment type="similarity">
    <text evidence="3 10">Belongs to the cytochrome P450 family.</text>
</comment>
<dbReference type="AlphaFoldDB" id="S7PZ73"/>
<dbReference type="GO" id="GO:0020037">
    <property type="term" value="F:heme binding"/>
    <property type="evidence" value="ECO:0007669"/>
    <property type="project" value="InterPro"/>
</dbReference>
<dbReference type="OMA" id="RICVHEM"/>
<evidence type="ECO:0000256" key="7">
    <source>
        <dbReference type="ARBA" id="ARBA00023004"/>
    </source>
</evidence>
<keyword evidence="6 10" id="KW-0560">Oxidoreductase</keyword>
<dbReference type="CDD" id="cd11065">
    <property type="entry name" value="CYP64-like"/>
    <property type="match status" value="1"/>
</dbReference>
<comment type="pathway">
    <text evidence="2">Secondary metabolite biosynthesis.</text>
</comment>
<dbReference type="PRINTS" id="PR00463">
    <property type="entry name" value="EP450I"/>
</dbReference>
<proteinExistence type="inferred from homology"/>
<dbReference type="Pfam" id="PF00067">
    <property type="entry name" value="p450"/>
    <property type="match status" value="1"/>
</dbReference>
<evidence type="ECO:0000256" key="9">
    <source>
        <dbReference type="PIRSR" id="PIRSR602401-1"/>
    </source>
</evidence>
<dbReference type="InterPro" id="IPR002401">
    <property type="entry name" value="Cyt_P450_E_grp-I"/>
</dbReference>
<evidence type="ECO:0000313" key="11">
    <source>
        <dbReference type="EMBL" id="EPQ52587.1"/>
    </source>
</evidence>
<dbReference type="SUPFAM" id="SSF48264">
    <property type="entry name" value="Cytochrome P450"/>
    <property type="match status" value="1"/>
</dbReference>
<dbReference type="Gene3D" id="1.10.630.10">
    <property type="entry name" value="Cytochrome P450"/>
    <property type="match status" value="1"/>
</dbReference>
<organism evidence="11 12">
    <name type="scientific">Gloeophyllum trabeum (strain ATCC 11539 / FP-39264 / Madison 617)</name>
    <name type="common">Brown rot fungus</name>
    <dbReference type="NCBI Taxonomy" id="670483"/>
    <lineage>
        <taxon>Eukaryota</taxon>
        <taxon>Fungi</taxon>
        <taxon>Dikarya</taxon>
        <taxon>Basidiomycota</taxon>
        <taxon>Agaricomycotina</taxon>
        <taxon>Agaricomycetes</taxon>
        <taxon>Gloeophyllales</taxon>
        <taxon>Gloeophyllaceae</taxon>
        <taxon>Gloeophyllum</taxon>
    </lineage>
</organism>
<evidence type="ECO:0000256" key="6">
    <source>
        <dbReference type="ARBA" id="ARBA00023002"/>
    </source>
</evidence>
<evidence type="ECO:0000256" key="10">
    <source>
        <dbReference type="RuleBase" id="RU000461"/>
    </source>
</evidence>
<evidence type="ECO:0000256" key="5">
    <source>
        <dbReference type="ARBA" id="ARBA00022723"/>
    </source>
</evidence>
<dbReference type="GO" id="GO:0016705">
    <property type="term" value="F:oxidoreductase activity, acting on paired donors, with incorporation or reduction of molecular oxygen"/>
    <property type="evidence" value="ECO:0007669"/>
    <property type="project" value="InterPro"/>
</dbReference>
<keyword evidence="12" id="KW-1185">Reference proteome</keyword>
<dbReference type="PANTHER" id="PTHR46300">
    <property type="entry name" value="P450, PUTATIVE (EUROFUNG)-RELATED-RELATED"/>
    <property type="match status" value="1"/>
</dbReference>
<dbReference type="GeneID" id="19304488"/>
<dbReference type="GO" id="GO:0005506">
    <property type="term" value="F:iron ion binding"/>
    <property type="evidence" value="ECO:0007669"/>
    <property type="project" value="InterPro"/>
</dbReference>
<keyword evidence="8 10" id="KW-0503">Monooxygenase</keyword>
<evidence type="ECO:0000256" key="4">
    <source>
        <dbReference type="ARBA" id="ARBA00022617"/>
    </source>
</evidence>
<dbReference type="KEGG" id="gtr:GLOTRDRAFT_140284"/>
<evidence type="ECO:0000313" key="12">
    <source>
        <dbReference type="Proteomes" id="UP000030669"/>
    </source>
</evidence>
<gene>
    <name evidence="11" type="ORF">GLOTRDRAFT_140284</name>
</gene>
<evidence type="ECO:0000256" key="1">
    <source>
        <dbReference type="ARBA" id="ARBA00001971"/>
    </source>
</evidence>
<sequence>MSFAMVSLLDLCLCGFAICCAYYFFWSGRHAPLPPGPRGLPVAGNILDMPAKHPWRVFAGWVQRFGNIISLKVLGQTMIVVNSPQVAIDMLERKSTIYSDRPTLIMAHELVGWRDILAGLSLSDRFRKYRRLMHSAVGTRGSTEQFNPIEEQEMRCFLAKTLSDPGNFAAHARRMAGAVILQITYGYKVQTDNDPMVRVVDNAMDHFSELVVPGAYLVDTLPILRFLPSWFPGAQFKRNAKAYAATLKDMVNLPFNFTRKQMAEGTAPPSFVSNQLEAGDPNEEDIIRWAAASLYAGGADTTVSAICSFYLAMALYPEVQKKAQAEIDEVVGSERLPSFADRDRLPYVEALIKEVLRWNPVAPLGVPHRLREDDIHEGYLIPKDSIIIPNIWWFLHDPERYANPAEFKPERYLKADDHDPEPDPQNYCFGFGRRVCPGIKLADSSLFIACVMSLAVFDISKARDDAGNVIEPIVDYSTDIVSHPTPFACYIKPRSPRAETMIHGIQ</sequence>
<evidence type="ECO:0000256" key="3">
    <source>
        <dbReference type="ARBA" id="ARBA00010617"/>
    </source>
</evidence>
<dbReference type="InterPro" id="IPR001128">
    <property type="entry name" value="Cyt_P450"/>
</dbReference>
<dbReference type="GO" id="GO:0004497">
    <property type="term" value="F:monooxygenase activity"/>
    <property type="evidence" value="ECO:0007669"/>
    <property type="project" value="UniProtKB-KW"/>
</dbReference>
<dbReference type="HOGENOM" id="CLU_001570_2_3_1"/>
<dbReference type="EMBL" id="KB469307">
    <property type="protein sequence ID" value="EPQ52587.1"/>
    <property type="molecule type" value="Genomic_DNA"/>
</dbReference>
<dbReference type="Proteomes" id="UP000030669">
    <property type="component" value="Unassembled WGS sequence"/>
</dbReference>
<dbReference type="PROSITE" id="PS00086">
    <property type="entry name" value="CYTOCHROME_P450"/>
    <property type="match status" value="1"/>
</dbReference>
<comment type="cofactor">
    <cofactor evidence="1 9">
        <name>heme</name>
        <dbReference type="ChEBI" id="CHEBI:30413"/>
    </cofactor>
</comment>
<keyword evidence="5 9" id="KW-0479">Metal-binding</keyword>